<protein>
    <submittedName>
        <fullName evidence="1">1615_t:CDS:1</fullName>
    </submittedName>
</protein>
<evidence type="ECO:0000313" key="1">
    <source>
        <dbReference type="EMBL" id="CAG8630621.1"/>
    </source>
</evidence>
<keyword evidence="2" id="KW-1185">Reference proteome</keyword>
<organism evidence="1 2">
    <name type="scientific">Ambispora leptoticha</name>
    <dbReference type="NCBI Taxonomy" id="144679"/>
    <lineage>
        <taxon>Eukaryota</taxon>
        <taxon>Fungi</taxon>
        <taxon>Fungi incertae sedis</taxon>
        <taxon>Mucoromycota</taxon>
        <taxon>Glomeromycotina</taxon>
        <taxon>Glomeromycetes</taxon>
        <taxon>Archaeosporales</taxon>
        <taxon>Ambisporaceae</taxon>
        <taxon>Ambispora</taxon>
    </lineage>
</organism>
<name>A0A9N9GUG3_9GLOM</name>
<dbReference type="AlphaFoldDB" id="A0A9N9GUG3"/>
<sequence>QLSAALSRQHVNWLNISSTQYPQTSVPNANLHASESSHQLVDVPNLSSMETPINANLPASESSHQLADVPNLASMEKQTNANLPESKTSHQFFDVPNLSSMEYQISNADFV</sequence>
<comment type="caution">
    <text evidence="1">The sequence shown here is derived from an EMBL/GenBank/DDBJ whole genome shotgun (WGS) entry which is preliminary data.</text>
</comment>
<feature type="non-terminal residue" evidence="1">
    <location>
        <position position="1"/>
    </location>
</feature>
<dbReference type="EMBL" id="CAJVPS010006999">
    <property type="protein sequence ID" value="CAG8630621.1"/>
    <property type="molecule type" value="Genomic_DNA"/>
</dbReference>
<reference evidence="1" key="1">
    <citation type="submission" date="2021-06" db="EMBL/GenBank/DDBJ databases">
        <authorList>
            <person name="Kallberg Y."/>
            <person name="Tangrot J."/>
            <person name="Rosling A."/>
        </authorList>
    </citation>
    <scope>NUCLEOTIDE SEQUENCE</scope>
    <source>
        <strain evidence="1">FL130A</strain>
    </source>
</reference>
<accession>A0A9N9GUG3</accession>
<evidence type="ECO:0000313" key="2">
    <source>
        <dbReference type="Proteomes" id="UP000789508"/>
    </source>
</evidence>
<dbReference type="Proteomes" id="UP000789508">
    <property type="component" value="Unassembled WGS sequence"/>
</dbReference>
<proteinExistence type="predicted"/>
<gene>
    <name evidence="1" type="ORF">ALEPTO_LOCUS9338</name>
</gene>